<comment type="caution">
    <text evidence="13">The sequence shown here is derived from an EMBL/GenBank/DDBJ whole genome shotgun (WGS) entry which is preliminary data.</text>
</comment>
<comment type="function">
    <text evidence="1">Involved in the catabolism of quinolinic acid (QA).</text>
</comment>
<dbReference type="InterPro" id="IPR037128">
    <property type="entry name" value="Quinolinate_PRibosylTase_N_sf"/>
</dbReference>
<feature type="domain" description="Quinolinate phosphoribosyl transferase N-terminal" evidence="12">
    <location>
        <begin position="41"/>
        <end position="125"/>
    </location>
</feature>
<dbReference type="Pfam" id="PF01729">
    <property type="entry name" value="QRPTase_C"/>
    <property type="match status" value="1"/>
</dbReference>
<feature type="binding site" evidence="10">
    <location>
        <begin position="258"/>
        <end position="260"/>
    </location>
    <ligand>
        <name>substrate</name>
    </ligand>
</feature>
<sequence length="296" mass="31364">MAATLPYCAKVFNMTFAQDIARQVQAALAEDLGGEVVASGDITALLVPADEQKSARVITREDMVFCGKAWVLETFKALGGAVTITFEVEDGQQVSAGSTLFTLQGPARALLTGERTALNFVQLLSATATTTHFYAQKLAGSHTQLLDTRKTIPGLRLAQKYAVKCGGGQNHRIGLFDAFLIKENHILAAGSIANAIAQAHQIAPGKPVEVEVESLTELDEALAAGADIVMLDNFSFEQMAAAVAKRNSERPATKLEVSGNVTDEALSQIAATGVDFVSSGALTKHVQAIDLSMRFI</sequence>
<keyword evidence="5" id="KW-0662">Pyridine nucleotide biosynthesis</keyword>
<keyword evidence="7 9" id="KW-0808">Transferase</keyword>
<comment type="pathway">
    <text evidence="2">Cofactor biosynthesis; NAD(+) biosynthesis; nicotinate D-ribonucleotide from quinolinate: step 1/1.</text>
</comment>
<dbReference type="GO" id="GO:0034213">
    <property type="term" value="P:quinolinate catabolic process"/>
    <property type="evidence" value="ECO:0007669"/>
    <property type="project" value="TreeGrafter"/>
</dbReference>
<dbReference type="PANTHER" id="PTHR32179">
    <property type="entry name" value="NICOTINATE-NUCLEOTIDE PYROPHOSPHORYLASE [CARBOXYLATING]"/>
    <property type="match status" value="1"/>
</dbReference>
<dbReference type="PANTHER" id="PTHR32179:SF3">
    <property type="entry name" value="NICOTINATE-NUCLEOTIDE PYROPHOSPHORYLASE [CARBOXYLATING]"/>
    <property type="match status" value="1"/>
</dbReference>
<dbReference type="NCBIfam" id="TIGR00078">
    <property type="entry name" value="nadC"/>
    <property type="match status" value="1"/>
</dbReference>
<dbReference type="PIRSF" id="PIRSF006250">
    <property type="entry name" value="NadC_ModD"/>
    <property type="match status" value="1"/>
</dbReference>
<dbReference type="InterPro" id="IPR002638">
    <property type="entry name" value="Quinolinate_PRibosylTrfase_C"/>
</dbReference>
<feature type="binding site" evidence="10">
    <location>
        <position position="172"/>
    </location>
    <ligand>
        <name>substrate</name>
    </ligand>
</feature>
<feature type="binding site" evidence="10">
    <location>
        <begin position="279"/>
        <end position="281"/>
    </location>
    <ligand>
        <name>substrate</name>
    </ligand>
</feature>
<dbReference type="InterPro" id="IPR004393">
    <property type="entry name" value="NadC"/>
</dbReference>
<dbReference type="STRING" id="584787.GCA_001247655_03654"/>
<feature type="binding site" evidence="10">
    <location>
        <position position="182"/>
    </location>
    <ligand>
        <name>substrate</name>
    </ligand>
</feature>
<dbReference type="GO" id="GO:0009435">
    <property type="term" value="P:NAD+ biosynthetic process"/>
    <property type="evidence" value="ECO:0007669"/>
    <property type="project" value="UniProtKB-UniPathway"/>
</dbReference>
<dbReference type="Pfam" id="PF02749">
    <property type="entry name" value="QRPTase_N"/>
    <property type="match status" value="1"/>
</dbReference>
<dbReference type="EMBL" id="RJUL01000001">
    <property type="protein sequence ID" value="ROQ30757.1"/>
    <property type="molecule type" value="Genomic_DNA"/>
</dbReference>
<name>A0A3N1PVG8_9GAMM</name>
<accession>A0A3N1PVG8</accession>
<evidence type="ECO:0000256" key="10">
    <source>
        <dbReference type="PIRSR" id="PIRSR006250-1"/>
    </source>
</evidence>
<dbReference type="SUPFAM" id="SSF51690">
    <property type="entry name" value="Nicotinate/Quinolinate PRTase C-terminal domain-like"/>
    <property type="match status" value="1"/>
</dbReference>
<gene>
    <name evidence="13" type="ORF">EDC28_101449</name>
</gene>
<evidence type="ECO:0000256" key="3">
    <source>
        <dbReference type="ARBA" id="ARBA00009400"/>
    </source>
</evidence>
<dbReference type="FunFam" id="3.20.20.70:FF:000030">
    <property type="entry name" value="Nicotinate-nucleotide pyrophosphorylase, carboxylating"/>
    <property type="match status" value="1"/>
</dbReference>
<evidence type="ECO:0000313" key="14">
    <source>
        <dbReference type="Proteomes" id="UP000268033"/>
    </source>
</evidence>
<dbReference type="SUPFAM" id="SSF54675">
    <property type="entry name" value="Nicotinate/Quinolinate PRTase N-terminal domain-like"/>
    <property type="match status" value="1"/>
</dbReference>
<feature type="binding site" evidence="10">
    <location>
        <position position="211"/>
    </location>
    <ligand>
        <name>substrate</name>
    </ligand>
</feature>
<evidence type="ECO:0000256" key="6">
    <source>
        <dbReference type="ARBA" id="ARBA00022676"/>
    </source>
</evidence>
<reference evidence="13 14" key="1">
    <citation type="submission" date="2018-11" db="EMBL/GenBank/DDBJ databases">
        <title>Genomic Encyclopedia of Type Strains, Phase IV (KMG-IV): sequencing the most valuable type-strain genomes for metagenomic binning, comparative biology and taxonomic classification.</title>
        <authorList>
            <person name="Goeker M."/>
        </authorList>
    </citation>
    <scope>NUCLEOTIDE SEQUENCE [LARGE SCALE GENOMIC DNA]</scope>
    <source>
        <strain evidence="13 14">DSM 21945</strain>
    </source>
</reference>
<feature type="binding site" evidence="10">
    <location>
        <position position="232"/>
    </location>
    <ligand>
        <name>substrate</name>
    </ligand>
</feature>
<evidence type="ECO:0000256" key="2">
    <source>
        <dbReference type="ARBA" id="ARBA00004893"/>
    </source>
</evidence>
<dbReference type="EC" id="2.4.2.19" evidence="4"/>
<dbReference type="InterPro" id="IPR013785">
    <property type="entry name" value="Aldolase_TIM"/>
</dbReference>
<feature type="binding site" evidence="10">
    <location>
        <position position="115"/>
    </location>
    <ligand>
        <name>substrate</name>
    </ligand>
</feature>
<dbReference type="Gene3D" id="3.20.20.70">
    <property type="entry name" value="Aldolase class I"/>
    <property type="match status" value="1"/>
</dbReference>
<organism evidence="13 14">
    <name type="scientific">Gallaecimonas pentaromativorans</name>
    <dbReference type="NCBI Taxonomy" id="584787"/>
    <lineage>
        <taxon>Bacteria</taxon>
        <taxon>Pseudomonadati</taxon>
        <taxon>Pseudomonadota</taxon>
        <taxon>Gammaproteobacteria</taxon>
        <taxon>Enterobacterales</taxon>
        <taxon>Gallaecimonadaceae</taxon>
        <taxon>Gallaecimonas</taxon>
    </lineage>
</organism>
<feature type="domain" description="Quinolinate phosphoribosyl transferase C-terminal" evidence="11">
    <location>
        <begin position="128"/>
        <end position="294"/>
    </location>
</feature>
<dbReference type="CDD" id="cd01572">
    <property type="entry name" value="QPRTase"/>
    <property type="match status" value="1"/>
</dbReference>
<dbReference type="UniPathway" id="UPA00253">
    <property type="reaction ID" value="UER00331"/>
</dbReference>
<proteinExistence type="inferred from homology"/>
<evidence type="ECO:0000256" key="7">
    <source>
        <dbReference type="ARBA" id="ARBA00022679"/>
    </source>
</evidence>
<dbReference type="InterPro" id="IPR022412">
    <property type="entry name" value="Quinolinate_PRibosylTrfase_N"/>
</dbReference>
<evidence type="ECO:0000313" key="13">
    <source>
        <dbReference type="EMBL" id="ROQ30757.1"/>
    </source>
</evidence>
<feature type="binding site" evidence="10">
    <location>
        <begin position="148"/>
        <end position="150"/>
    </location>
    <ligand>
        <name>substrate</name>
    </ligand>
</feature>
<evidence type="ECO:0000256" key="5">
    <source>
        <dbReference type="ARBA" id="ARBA00022642"/>
    </source>
</evidence>
<evidence type="ECO:0000256" key="4">
    <source>
        <dbReference type="ARBA" id="ARBA00011944"/>
    </source>
</evidence>
<dbReference type="AlphaFoldDB" id="A0A3N1PVG8"/>
<protein>
    <recommendedName>
        <fullName evidence="4">nicotinate-nucleotide diphosphorylase (carboxylating)</fullName>
        <ecNumber evidence="4">2.4.2.19</ecNumber>
    </recommendedName>
    <alternativeName>
        <fullName evidence="8">Quinolinate phosphoribosyltransferase [decarboxylating]</fullName>
    </alternativeName>
</protein>
<keyword evidence="6 9" id="KW-0328">Glycosyltransferase</keyword>
<dbReference type="InterPro" id="IPR036068">
    <property type="entry name" value="Nicotinate_pribotase-like_C"/>
</dbReference>
<dbReference type="Proteomes" id="UP000268033">
    <property type="component" value="Unassembled WGS sequence"/>
</dbReference>
<dbReference type="Gene3D" id="3.90.1170.20">
    <property type="entry name" value="Quinolinate phosphoribosyl transferase, N-terminal domain"/>
    <property type="match status" value="1"/>
</dbReference>
<evidence type="ECO:0000256" key="8">
    <source>
        <dbReference type="ARBA" id="ARBA00033102"/>
    </source>
</evidence>
<evidence type="ECO:0000256" key="9">
    <source>
        <dbReference type="PIRNR" id="PIRNR006250"/>
    </source>
</evidence>
<evidence type="ECO:0000259" key="12">
    <source>
        <dbReference type="Pfam" id="PF02749"/>
    </source>
</evidence>
<dbReference type="GO" id="GO:0005737">
    <property type="term" value="C:cytoplasm"/>
    <property type="evidence" value="ECO:0007669"/>
    <property type="project" value="TreeGrafter"/>
</dbReference>
<keyword evidence="14" id="KW-1185">Reference proteome</keyword>
<comment type="similarity">
    <text evidence="3 9">Belongs to the NadC/ModD family.</text>
</comment>
<dbReference type="InterPro" id="IPR027277">
    <property type="entry name" value="NadC/ModD"/>
</dbReference>
<evidence type="ECO:0000256" key="1">
    <source>
        <dbReference type="ARBA" id="ARBA00003237"/>
    </source>
</evidence>
<dbReference type="GO" id="GO:0004514">
    <property type="term" value="F:nicotinate-nucleotide diphosphorylase (carboxylating) activity"/>
    <property type="evidence" value="ECO:0007669"/>
    <property type="project" value="UniProtKB-EC"/>
</dbReference>
<evidence type="ECO:0000259" key="11">
    <source>
        <dbReference type="Pfam" id="PF01729"/>
    </source>
</evidence>